<dbReference type="SUPFAM" id="SSF48295">
    <property type="entry name" value="TrpR-like"/>
    <property type="match status" value="1"/>
</dbReference>
<sequence>MKTQRRTADEQYQLIMECRSSGLSDYQWCTEHNINPGTFYNWVKRLRKKACYDVPSATGRGDYKPALKPDVVKLEVIPDHQNPGIPTVESTMLPLEEPCPAIEVMLGTVSIKISNDVDPKLLSQILKAVTGTFRLFYGIIEP</sequence>
<comment type="caution">
    <text evidence="1">The sequence shown here is derived from an EMBL/GenBank/DDBJ whole genome shotgun (WGS) entry which is preliminary data.</text>
</comment>
<name>A0A844KSQ5_9FIRM</name>
<dbReference type="GO" id="GO:0043565">
    <property type="term" value="F:sequence-specific DNA binding"/>
    <property type="evidence" value="ECO:0007669"/>
    <property type="project" value="InterPro"/>
</dbReference>
<evidence type="ECO:0000313" key="2">
    <source>
        <dbReference type="Proteomes" id="UP000446657"/>
    </source>
</evidence>
<gene>
    <name evidence="1" type="ORF">GMD30_17825</name>
</gene>
<reference evidence="1 2" key="1">
    <citation type="journal article" date="2019" name="Nat. Med.">
        <title>A library of human gut bacterial isolates paired with longitudinal multiomics data enables mechanistic microbiome research.</title>
        <authorList>
            <person name="Poyet M."/>
            <person name="Groussin M."/>
            <person name="Gibbons S.M."/>
            <person name="Avila-Pacheco J."/>
            <person name="Jiang X."/>
            <person name="Kearney S.M."/>
            <person name="Perrotta A.R."/>
            <person name="Berdy B."/>
            <person name="Zhao S."/>
            <person name="Lieberman T.D."/>
            <person name="Swanson P.K."/>
            <person name="Smith M."/>
            <person name="Roesemann S."/>
            <person name="Alexander J.E."/>
            <person name="Rich S.A."/>
            <person name="Livny J."/>
            <person name="Vlamakis H."/>
            <person name="Clish C."/>
            <person name="Bullock K."/>
            <person name="Deik A."/>
            <person name="Scott J."/>
            <person name="Pierce K.A."/>
            <person name="Xavier R.J."/>
            <person name="Alm E.J."/>
        </authorList>
    </citation>
    <scope>NUCLEOTIDE SEQUENCE [LARGE SCALE GENOMIC DNA]</scope>
    <source>
        <strain evidence="1 2">BIOML-A1</strain>
    </source>
</reference>
<accession>A0A844KSQ5</accession>
<dbReference type="NCBIfam" id="NF047593">
    <property type="entry name" value="IS66_ISAeme5_TnpA"/>
    <property type="match status" value="1"/>
</dbReference>
<dbReference type="Proteomes" id="UP000446657">
    <property type="component" value="Unassembled WGS sequence"/>
</dbReference>
<dbReference type="RefSeq" id="WP_155177846.1">
    <property type="nucleotide sequence ID" value="NZ_WNAL01000129.1"/>
</dbReference>
<proteinExistence type="predicted"/>
<dbReference type="EMBL" id="WNAL01000129">
    <property type="protein sequence ID" value="MTR83454.1"/>
    <property type="molecule type" value="Genomic_DNA"/>
</dbReference>
<dbReference type="InterPro" id="IPR010921">
    <property type="entry name" value="Trp_repressor/repl_initiator"/>
</dbReference>
<organism evidence="1 2">
    <name type="scientific">Roseburia faecis</name>
    <dbReference type="NCBI Taxonomy" id="301302"/>
    <lineage>
        <taxon>Bacteria</taxon>
        <taxon>Bacillati</taxon>
        <taxon>Bacillota</taxon>
        <taxon>Clostridia</taxon>
        <taxon>Lachnospirales</taxon>
        <taxon>Lachnospiraceae</taxon>
        <taxon>Roseburia</taxon>
    </lineage>
</organism>
<protein>
    <submittedName>
        <fullName evidence="1">IS66 family insertion sequence element accessory protein TnpB</fullName>
    </submittedName>
</protein>
<evidence type="ECO:0000313" key="1">
    <source>
        <dbReference type="EMBL" id="MTR83454.1"/>
    </source>
</evidence>
<dbReference type="AlphaFoldDB" id="A0A844KSQ5"/>